<sequence length="203" mass="22745">MSLLLMFHSFHVRSDNENVSLLILGDSLSAGYGIAEADGWVAEISRRWQAEHPQLQIINASISGETTSGGLARLESLLDRHQPTMVFIELGGNDGLRGFNLNTMENNLREMITILQSRNVQVALSEVEIPPNLGRRYTSMFRDVFPRVAKDFDIPLVPFFMREVALNPDYMQNDGIHPNLAAQPVIADLMEPKLRALLKELSS</sequence>
<accession>A0A432VZI2</accession>
<dbReference type="SUPFAM" id="SSF52266">
    <property type="entry name" value="SGNH hydrolase"/>
    <property type="match status" value="1"/>
</dbReference>
<feature type="domain" description="SGNH hydrolase-type esterase" evidence="1">
    <location>
        <begin position="23"/>
        <end position="181"/>
    </location>
</feature>
<dbReference type="Gene3D" id="3.40.50.1110">
    <property type="entry name" value="SGNH hydrolase"/>
    <property type="match status" value="1"/>
</dbReference>
<dbReference type="InterPro" id="IPR013830">
    <property type="entry name" value="SGNH_hydro"/>
</dbReference>
<dbReference type="PROSITE" id="PS01098">
    <property type="entry name" value="LIPASE_GDSL_SER"/>
    <property type="match status" value="1"/>
</dbReference>
<dbReference type="InterPro" id="IPR008265">
    <property type="entry name" value="Lipase_GDSL_AS"/>
</dbReference>
<dbReference type="GO" id="GO:0004622">
    <property type="term" value="F:phosphatidylcholine lysophospholipase activity"/>
    <property type="evidence" value="ECO:0007669"/>
    <property type="project" value="TreeGrafter"/>
</dbReference>
<protein>
    <submittedName>
        <fullName evidence="2">Arylesterase</fullName>
    </submittedName>
</protein>
<proteinExistence type="predicted"/>
<comment type="caution">
    <text evidence="2">The sequence shown here is derived from an EMBL/GenBank/DDBJ whole genome shotgun (WGS) entry which is preliminary data.</text>
</comment>
<dbReference type="InterPro" id="IPR051532">
    <property type="entry name" value="Ester_Hydrolysis_Enzymes"/>
</dbReference>
<dbReference type="GO" id="GO:0006629">
    <property type="term" value="P:lipid metabolic process"/>
    <property type="evidence" value="ECO:0007669"/>
    <property type="project" value="InterPro"/>
</dbReference>
<reference evidence="2 3" key="1">
    <citation type="journal article" date="2011" name="Front. Microbiol.">
        <title>Genomic signatures of strain selection and enhancement in Bacillus atrophaeus var. globigii, a historical biowarfare simulant.</title>
        <authorList>
            <person name="Gibbons H.S."/>
            <person name="Broomall S.M."/>
            <person name="McNew L.A."/>
            <person name="Daligault H."/>
            <person name="Chapman C."/>
            <person name="Bruce D."/>
            <person name="Karavis M."/>
            <person name="Krepps M."/>
            <person name="McGregor P.A."/>
            <person name="Hong C."/>
            <person name="Park K.H."/>
            <person name="Akmal A."/>
            <person name="Feldman A."/>
            <person name="Lin J.S."/>
            <person name="Chang W.E."/>
            <person name="Higgs B.W."/>
            <person name="Demirev P."/>
            <person name="Lindquist J."/>
            <person name="Liem A."/>
            <person name="Fochler E."/>
            <person name="Read T.D."/>
            <person name="Tapia R."/>
            <person name="Johnson S."/>
            <person name="Bishop-Lilly K.A."/>
            <person name="Detter C."/>
            <person name="Han C."/>
            <person name="Sozhamannan S."/>
            <person name="Rosenzweig C.N."/>
            <person name="Skowronski E.W."/>
        </authorList>
    </citation>
    <scope>NUCLEOTIDE SEQUENCE [LARGE SCALE GENOMIC DNA]</scope>
    <source>
        <strain evidence="2 3">AK5</strain>
    </source>
</reference>
<gene>
    <name evidence="2" type="ORF">CWE06_00495</name>
</gene>
<dbReference type="OrthoDB" id="9786188at2"/>
<dbReference type="Pfam" id="PF13472">
    <property type="entry name" value="Lipase_GDSL_2"/>
    <property type="match status" value="1"/>
</dbReference>
<dbReference type="PANTHER" id="PTHR30383:SF24">
    <property type="entry name" value="THIOESTERASE 1_PROTEASE 1_LYSOPHOSPHOLIPASE L1"/>
    <property type="match status" value="1"/>
</dbReference>
<dbReference type="PANTHER" id="PTHR30383">
    <property type="entry name" value="THIOESTERASE 1/PROTEASE 1/LYSOPHOSPHOLIPASE L1"/>
    <property type="match status" value="1"/>
</dbReference>
<organism evidence="2 3">
    <name type="scientific">Aliidiomarina haloalkalitolerans</name>
    <dbReference type="NCBI Taxonomy" id="859059"/>
    <lineage>
        <taxon>Bacteria</taxon>
        <taxon>Pseudomonadati</taxon>
        <taxon>Pseudomonadota</taxon>
        <taxon>Gammaproteobacteria</taxon>
        <taxon>Alteromonadales</taxon>
        <taxon>Idiomarinaceae</taxon>
        <taxon>Aliidiomarina</taxon>
    </lineage>
</organism>
<name>A0A432VZI2_9GAMM</name>
<evidence type="ECO:0000313" key="3">
    <source>
        <dbReference type="Proteomes" id="UP000288212"/>
    </source>
</evidence>
<evidence type="ECO:0000259" key="1">
    <source>
        <dbReference type="Pfam" id="PF13472"/>
    </source>
</evidence>
<keyword evidence="3" id="KW-1185">Reference proteome</keyword>
<dbReference type="Proteomes" id="UP000288212">
    <property type="component" value="Unassembled WGS sequence"/>
</dbReference>
<dbReference type="RefSeq" id="WP_126791465.1">
    <property type="nucleotide sequence ID" value="NZ_PIPI01000001.1"/>
</dbReference>
<dbReference type="InterPro" id="IPR036514">
    <property type="entry name" value="SGNH_hydro_sf"/>
</dbReference>
<dbReference type="CDD" id="cd01822">
    <property type="entry name" value="Lysophospholipase_L1_like"/>
    <property type="match status" value="1"/>
</dbReference>
<dbReference type="EMBL" id="PIPI01000001">
    <property type="protein sequence ID" value="RUO22063.1"/>
    <property type="molecule type" value="Genomic_DNA"/>
</dbReference>
<dbReference type="AlphaFoldDB" id="A0A432VZI2"/>
<evidence type="ECO:0000313" key="2">
    <source>
        <dbReference type="EMBL" id="RUO22063.1"/>
    </source>
</evidence>